<evidence type="ECO:0000256" key="8">
    <source>
        <dbReference type="ARBA" id="ARBA00023211"/>
    </source>
</evidence>
<dbReference type="InterPro" id="IPR001932">
    <property type="entry name" value="PPM-type_phosphatase-like_dom"/>
</dbReference>
<name>A0ABQ8BMJ0_BRANA</name>
<accession>A0ABQ8BMJ0</accession>
<dbReference type="PROSITE" id="PS01032">
    <property type="entry name" value="PPM_1"/>
    <property type="match status" value="1"/>
</dbReference>
<evidence type="ECO:0000256" key="2">
    <source>
        <dbReference type="ARBA" id="ARBA00001946"/>
    </source>
</evidence>
<dbReference type="InterPro" id="IPR036457">
    <property type="entry name" value="PPM-type-like_dom_sf"/>
</dbReference>
<keyword evidence="6" id="KW-0460">Magnesium</keyword>
<keyword evidence="13" id="KW-1185">Reference proteome</keyword>
<evidence type="ECO:0000256" key="10">
    <source>
        <dbReference type="SAM" id="MobiDB-lite"/>
    </source>
</evidence>
<keyword evidence="4" id="KW-0479">Metal-binding</keyword>
<comment type="similarity">
    <text evidence="9">Belongs to the PP2C family.</text>
</comment>
<dbReference type="PANTHER" id="PTHR47992">
    <property type="entry name" value="PROTEIN PHOSPHATASE"/>
    <property type="match status" value="1"/>
</dbReference>
<protein>
    <recommendedName>
        <fullName evidence="3">protein-serine/threonine phosphatase</fullName>
        <ecNumber evidence="3">3.1.3.16</ecNumber>
    </recommendedName>
</protein>
<evidence type="ECO:0000256" key="7">
    <source>
        <dbReference type="ARBA" id="ARBA00022912"/>
    </source>
</evidence>
<evidence type="ECO:0000256" key="1">
    <source>
        <dbReference type="ARBA" id="ARBA00001936"/>
    </source>
</evidence>
<dbReference type="Pfam" id="PF00481">
    <property type="entry name" value="PP2C"/>
    <property type="match status" value="1"/>
</dbReference>
<evidence type="ECO:0000256" key="4">
    <source>
        <dbReference type="ARBA" id="ARBA00022723"/>
    </source>
</evidence>
<reference evidence="12 13" key="1">
    <citation type="submission" date="2021-05" db="EMBL/GenBank/DDBJ databases">
        <title>Genome Assembly of Synthetic Allotetraploid Brassica napus Reveals Homoeologous Exchanges between Subgenomes.</title>
        <authorList>
            <person name="Davis J.T."/>
        </authorList>
    </citation>
    <scope>NUCLEOTIDE SEQUENCE [LARGE SCALE GENOMIC DNA]</scope>
    <source>
        <strain evidence="13">cv. Da-Ae</strain>
        <tissue evidence="12">Seedling</tissue>
    </source>
</reference>
<dbReference type="Proteomes" id="UP000824890">
    <property type="component" value="Unassembled WGS sequence"/>
</dbReference>
<evidence type="ECO:0000313" key="13">
    <source>
        <dbReference type="Proteomes" id="UP000824890"/>
    </source>
</evidence>
<dbReference type="InterPro" id="IPR015655">
    <property type="entry name" value="PP2C"/>
</dbReference>
<evidence type="ECO:0000313" key="12">
    <source>
        <dbReference type="EMBL" id="KAH0906035.1"/>
    </source>
</evidence>
<comment type="cofactor">
    <cofactor evidence="2">
        <name>Mg(2+)</name>
        <dbReference type="ChEBI" id="CHEBI:18420"/>
    </cofactor>
</comment>
<evidence type="ECO:0000256" key="3">
    <source>
        <dbReference type="ARBA" id="ARBA00013081"/>
    </source>
</evidence>
<comment type="caution">
    <text evidence="12">The sequence shown here is derived from an EMBL/GenBank/DDBJ whole genome shotgun (WGS) entry which is preliminary data.</text>
</comment>
<dbReference type="CDD" id="cd00143">
    <property type="entry name" value="PP2Cc"/>
    <property type="match status" value="1"/>
</dbReference>
<keyword evidence="7 9" id="KW-0904">Protein phosphatase</keyword>
<feature type="compositionally biased region" description="Low complexity" evidence="10">
    <location>
        <begin position="185"/>
        <end position="213"/>
    </location>
</feature>
<organism evidence="12 13">
    <name type="scientific">Brassica napus</name>
    <name type="common">Rape</name>
    <dbReference type="NCBI Taxonomy" id="3708"/>
    <lineage>
        <taxon>Eukaryota</taxon>
        <taxon>Viridiplantae</taxon>
        <taxon>Streptophyta</taxon>
        <taxon>Embryophyta</taxon>
        <taxon>Tracheophyta</taxon>
        <taxon>Spermatophyta</taxon>
        <taxon>Magnoliopsida</taxon>
        <taxon>eudicotyledons</taxon>
        <taxon>Gunneridae</taxon>
        <taxon>Pentapetalae</taxon>
        <taxon>rosids</taxon>
        <taxon>malvids</taxon>
        <taxon>Brassicales</taxon>
        <taxon>Brassicaceae</taxon>
        <taxon>Brassiceae</taxon>
        <taxon>Brassica</taxon>
    </lineage>
</organism>
<evidence type="ECO:0000256" key="6">
    <source>
        <dbReference type="ARBA" id="ARBA00022842"/>
    </source>
</evidence>
<dbReference type="SUPFAM" id="SSF81606">
    <property type="entry name" value="PP2C-like"/>
    <property type="match status" value="1"/>
</dbReference>
<sequence length="646" mass="70255">MQYKKLNMFAVTFFGLDSSLHAVQETETCLNLVFLSKSHIIIGDPLAFTLPRDLIGVFKGKQGSDGDINDVGTDKDDGGMDKAEIQRSLEFLRVDGGDEGDVCAEIRVNLEGEKRREEDNPMILSEYRIVSGKEELVPKETTPVREMEKEKISYVEIDNFRSDSGSVPVWVFESMLKCPGPPSTTPSNSLSSGTSGDPTSSSPSFSSPEATGSPLILEPPASPSVSSLEPSSFSSSSPTCSFGSSCSLASSPPPLPMVMLHSMKLEHICSVETLLYQQSPQLPRFELCPIGTGNRARWILSNASTNQRTTLFFFSSETINSLIVFFFSLSFFFWISQTPILRDPSSPPSPSSVAPPRGDAESSSNPPPDAMISSRDPDALFSGGGISFLAGNRAVKFSYGYSSLKGKRATMEDFFETRISDVDGQMVAFFAVFDGHGGARTAEYLKNNIFNNLVNHDEFISDTKKAIGQVFKQTDEEYLTEERGQPKNAGSTASTALLVGDKLIVANVGDSRVVASRNGSAVPLSNDHKPDRSDERQRIEDAGGFIIWAGTWRVGGILAVSRAFGDKQLKPYVIAEPEIQEEDISTLEFIVIASDGLWNVLSNKDAVAIARDISDAEVASRKLVQEAYARGSCDNITCIVVRFEVS</sequence>
<comment type="cofactor">
    <cofactor evidence="1">
        <name>Mn(2+)</name>
        <dbReference type="ChEBI" id="CHEBI:29035"/>
    </cofactor>
</comment>
<feature type="region of interest" description="Disordered" evidence="10">
    <location>
        <begin position="178"/>
        <end position="230"/>
    </location>
</feature>
<evidence type="ECO:0000256" key="5">
    <source>
        <dbReference type="ARBA" id="ARBA00022801"/>
    </source>
</evidence>
<dbReference type="EMBL" id="JAGKQM010000010">
    <property type="protein sequence ID" value="KAH0906035.1"/>
    <property type="molecule type" value="Genomic_DNA"/>
</dbReference>
<dbReference type="SMART" id="SM00331">
    <property type="entry name" value="PP2C_SIG"/>
    <property type="match status" value="1"/>
</dbReference>
<keyword evidence="8" id="KW-0464">Manganese</keyword>
<dbReference type="EC" id="3.1.3.16" evidence="3"/>
<dbReference type="Gene3D" id="3.60.40.10">
    <property type="entry name" value="PPM-type phosphatase domain"/>
    <property type="match status" value="1"/>
</dbReference>
<dbReference type="InterPro" id="IPR000222">
    <property type="entry name" value="PP2C_BS"/>
</dbReference>
<gene>
    <name evidence="12" type="ORF">HID58_037862</name>
</gene>
<keyword evidence="5 9" id="KW-0378">Hydrolase</keyword>
<dbReference type="SMART" id="SM00332">
    <property type="entry name" value="PP2Cc"/>
    <property type="match status" value="1"/>
</dbReference>
<feature type="region of interest" description="Disordered" evidence="10">
    <location>
        <begin position="342"/>
        <end position="374"/>
    </location>
</feature>
<dbReference type="PROSITE" id="PS51746">
    <property type="entry name" value="PPM_2"/>
    <property type="match status" value="1"/>
</dbReference>
<feature type="domain" description="PPM-type phosphatase" evidence="11">
    <location>
        <begin position="398"/>
        <end position="643"/>
    </location>
</feature>
<evidence type="ECO:0000259" key="11">
    <source>
        <dbReference type="PROSITE" id="PS51746"/>
    </source>
</evidence>
<proteinExistence type="inferred from homology"/>
<evidence type="ECO:0000256" key="9">
    <source>
        <dbReference type="RuleBase" id="RU003465"/>
    </source>
</evidence>